<protein>
    <submittedName>
        <fullName evidence="2">Uncharacterized protein</fullName>
    </submittedName>
</protein>
<name>A0A8S5MEK7_9CAUD</name>
<organism evidence="2">
    <name type="scientific">Siphoviridae sp. ctet217</name>
    <dbReference type="NCBI Taxonomy" id="2826409"/>
    <lineage>
        <taxon>Viruses</taxon>
        <taxon>Duplodnaviria</taxon>
        <taxon>Heunggongvirae</taxon>
        <taxon>Uroviricota</taxon>
        <taxon>Caudoviricetes</taxon>
    </lineage>
</organism>
<feature type="transmembrane region" description="Helical" evidence="1">
    <location>
        <begin position="6"/>
        <end position="26"/>
    </location>
</feature>
<accession>A0A8S5MEK7</accession>
<evidence type="ECO:0000313" key="2">
    <source>
        <dbReference type="EMBL" id="DAD80749.1"/>
    </source>
</evidence>
<keyword evidence="1" id="KW-1133">Transmembrane helix</keyword>
<keyword evidence="1" id="KW-0812">Transmembrane</keyword>
<evidence type="ECO:0000256" key="1">
    <source>
        <dbReference type="SAM" id="Phobius"/>
    </source>
</evidence>
<sequence length="29" mass="3279">MSFLFPPAYNTIKATTIIIIICFILISSF</sequence>
<keyword evidence="1" id="KW-0472">Membrane</keyword>
<proteinExistence type="predicted"/>
<dbReference type="EMBL" id="BK014887">
    <property type="protein sequence ID" value="DAD80749.1"/>
    <property type="molecule type" value="Genomic_DNA"/>
</dbReference>
<reference evidence="2" key="1">
    <citation type="journal article" date="2021" name="Proc. Natl. Acad. Sci. U.S.A.">
        <title>A Catalog of Tens of Thousands of Viruses from Human Metagenomes Reveals Hidden Associations with Chronic Diseases.</title>
        <authorList>
            <person name="Tisza M.J."/>
            <person name="Buck C.B."/>
        </authorList>
    </citation>
    <scope>NUCLEOTIDE SEQUENCE</scope>
    <source>
        <strain evidence="2">Ctet217</strain>
    </source>
</reference>